<gene>
    <name evidence="2" type="ORF">PtA15_7A235</name>
</gene>
<dbReference type="Proteomes" id="UP001164743">
    <property type="component" value="Chromosome 7A"/>
</dbReference>
<dbReference type="EMBL" id="CP110427">
    <property type="protein sequence ID" value="WAQ86509.1"/>
    <property type="molecule type" value="Genomic_DNA"/>
</dbReference>
<sequence length="64" mass="6843">MDMGSSSSKSLSSTPPPTAQESTRLTSARPCCSSSLSARQPFHRASNQQLVLRCGWTSLAIKES</sequence>
<dbReference type="GeneID" id="77811716"/>
<dbReference type="RefSeq" id="XP_053022064.1">
    <property type="nucleotide sequence ID" value="XM_053170821.1"/>
</dbReference>
<proteinExistence type="predicted"/>
<evidence type="ECO:0000313" key="3">
    <source>
        <dbReference type="Proteomes" id="UP001164743"/>
    </source>
</evidence>
<keyword evidence="3" id="KW-1185">Reference proteome</keyword>
<feature type="compositionally biased region" description="Polar residues" evidence="1">
    <location>
        <begin position="19"/>
        <end position="38"/>
    </location>
</feature>
<name>A0ABY7CMV7_9BASI</name>
<protein>
    <submittedName>
        <fullName evidence="2">Uncharacterized protein</fullName>
    </submittedName>
</protein>
<accession>A0ABY7CMV7</accession>
<feature type="compositionally biased region" description="Low complexity" evidence="1">
    <location>
        <begin position="1"/>
        <end position="13"/>
    </location>
</feature>
<evidence type="ECO:0000313" key="2">
    <source>
        <dbReference type="EMBL" id="WAQ86509.1"/>
    </source>
</evidence>
<organism evidence="2 3">
    <name type="scientific">Puccinia triticina</name>
    <dbReference type="NCBI Taxonomy" id="208348"/>
    <lineage>
        <taxon>Eukaryota</taxon>
        <taxon>Fungi</taxon>
        <taxon>Dikarya</taxon>
        <taxon>Basidiomycota</taxon>
        <taxon>Pucciniomycotina</taxon>
        <taxon>Pucciniomycetes</taxon>
        <taxon>Pucciniales</taxon>
        <taxon>Pucciniaceae</taxon>
        <taxon>Puccinia</taxon>
    </lineage>
</organism>
<reference evidence="2" key="1">
    <citation type="submission" date="2022-10" db="EMBL/GenBank/DDBJ databases">
        <title>Puccinia triticina Genome sequencing and assembly.</title>
        <authorList>
            <person name="Li C."/>
        </authorList>
    </citation>
    <scope>NUCLEOTIDE SEQUENCE</scope>
    <source>
        <strain evidence="2">Pt15</strain>
    </source>
</reference>
<feature type="region of interest" description="Disordered" evidence="1">
    <location>
        <begin position="1"/>
        <end position="38"/>
    </location>
</feature>
<evidence type="ECO:0000256" key="1">
    <source>
        <dbReference type="SAM" id="MobiDB-lite"/>
    </source>
</evidence>